<sequence>MCIAKVEDNLSYMRTEPPLLAPIFRSDGQARLLAALLLTGDELSITDLADRADLAYPTVHREVERLLHAGILAETQVGRTRLIRAADDSPLVEPLRQILLVSAGPVVLLEHELRSIEGIESAFLYGSFAARSLGVPGPPPSDIDLMVIGVPDADEIYAACDRVQERVGRPVNPTILTAKELSVGSGFLTQVKSNPVVPVIGDVPW</sequence>
<dbReference type="InterPro" id="IPR036388">
    <property type="entry name" value="WH-like_DNA-bd_sf"/>
</dbReference>
<reference evidence="2 3" key="1">
    <citation type="journal article" date="2019" name="Int. J. Syst. Evol. Microbiol.">
        <title>The Global Catalogue of Microorganisms (GCM) 10K type strain sequencing project: providing services to taxonomists for standard genome sequencing and annotation.</title>
        <authorList>
            <consortium name="The Broad Institute Genomics Platform"/>
            <consortium name="The Broad Institute Genome Sequencing Center for Infectious Disease"/>
            <person name="Wu L."/>
            <person name="Ma J."/>
        </authorList>
    </citation>
    <scope>NUCLEOTIDE SEQUENCE [LARGE SCALE GENOMIC DNA]</scope>
    <source>
        <strain evidence="2 3">JCM 15591</strain>
    </source>
</reference>
<feature type="domain" description="HTH iclR-type" evidence="1">
    <location>
        <begin position="31"/>
        <end position="73"/>
    </location>
</feature>
<accession>A0ABN2KWV5</accession>
<dbReference type="InterPro" id="IPR036390">
    <property type="entry name" value="WH_DNA-bd_sf"/>
</dbReference>
<dbReference type="InterPro" id="IPR043519">
    <property type="entry name" value="NT_sf"/>
</dbReference>
<proteinExistence type="predicted"/>
<dbReference type="Gene3D" id="3.30.460.10">
    <property type="entry name" value="Beta Polymerase, domain 2"/>
    <property type="match status" value="1"/>
</dbReference>
<gene>
    <name evidence="2" type="ORF">GCM10009810_28750</name>
</gene>
<evidence type="ECO:0000313" key="3">
    <source>
        <dbReference type="Proteomes" id="UP001501475"/>
    </source>
</evidence>
<dbReference type="Pfam" id="PF09339">
    <property type="entry name" value="HTH_IclR"/>
    <property type="match status" value="1"/>
</dbReference>
<keyword evidence="3" id="KW-1185">Reference proteome</keyword>
<name>A0ABN2KWV5_9MICO</name>
<dbReference type="SUPFAM" id="SSF81301">
    <property type="entry name" value="Nucleotidyltransferase"/>
    <property type="match status" value="1"/>
</dbReference>
<dbReference type="Proteomes" id="UP001501475">
    <property type="component" value="Unassembled WGS sequence"/>
</dbReference>
<evidence type="ECO:0000313" key="2">
    <source>
        <dbReference type="EMBL" id="GAA1768324.1"/>
    </source>
</evidence>
<dbReference type="Gene3D" id="1.10.10.10">
    <property type="entry name" value="Winged helix-like DNA-binding domain superfamily/Winged helix DNA-binding domain"/>
    <property type="match status" value="1"/>
</dbReference>
<dbReference type="EMBL" id="BAAAPN010000057">
    <property type="protein sequence ID" value="GAA1768324.1"/>
    <property type="molecule type" value="Genomic_DNA"/>
</dbReference>
<organism evidence="2 3">
    <name type="scientific">Nostocoides vanveenii</name>
    <dbReference type="NCBI Taxonomy" id="330835"/>
    <lineage>
        <taxon>Bacteria</taxon>
        <taxon>Bacillati</taxon>
        <taxon>Actinomycetota</taxon>
        <taxon>Actinomycetes</taxon>
        <taxon>Micrococcales</taxon>
        <taxon>Intrasporangiaceae</taxon>
        <taxon>Nostocoides</taxon>
    </lineage>
</organism>
<dbReference type="InterPro" id="IPR011991">
    <property type="entry name" value="ArsR-like_HTH"/>
</dbReference>
<dbReference type="CDD" id="cd05403">
    <property type="entry name" value="NT_KNTase_like"/>
    <property type="match status" value="1"/>
</dbReference>
<evidence type="ECO:0000259" key="1">
    <source>
        <dbReference type="Pfam" id="PF09339"/>
    </source>
</evidence>
<dbReference type="InterPro" id="IPR005471">
    <property type="entry name" value="Tscrpt_reg_IclR_N"/>
</dbReference>
<dbReference type="CDD" id="cd00090">
    <property type="entry name" value="HTH_ARSR"/>
    <property type="match status" value="1"/>
</dbReference>
<protein>
    <submittedName>
        <fullName evidence="2">ArsR family transcriptional regulator</fullName>
    </submittedName>
</protein>
<comment type="caution">
    <text evidence="2">The sequence shown here is derived from an EMBL/GenBank/DDBJ whole genome shotgun (WGS) entry which is preliminary data.</text>
</comment>
<dbReference type="SUPFAM" id="SSF46785">
    <property type="entry name" value="Winged helix' DNA-binding domain"/>
    <property type="match status" value="1"/>
</dbReference>